<dbReference type="Proteomes" id="UP001374584">
    <property type="component" value="Unassembled WGS sequence"/>
</dbReference>
<reference evidence="1 2" key="1">
    <citation type="submission" date="2024-01" db="EMBL/GenBank/DDBJ databases">
        <title>The genomes of 5 underutilized Papilionoideae crops provide insights into root nodulation and disease resistanc.</title>
        <authorList>
            <person name="Jiang F."/>
        </authorList>
    </citation>
    <scope>NUCLEOTIDE SEQUENCE [LARGE SCALE GENOMIC DNA]</scope>
    <source>
        <strain evidence="1">JINMINGXINNONG_FW02</strain>
        <tissue evidence="1">Leaves</tissue>
    </source>
</reference>
<comment type="caution">
    <text evidence="1">The sequence shown here is derived from an EMBL/GenBank/DDBJ whole genome shotgun (WGS) entry which is preliminary data.</text>
</comment>
<organism evidence="1 2">
    <name type="scientific">Phaseolus coccineus</name>
    <name type="common">Scarlet runner bean</name>
    <name type="synonym">Phaseolus multiflorus</name>
    <dbReference type="NCBI Taxonomy" id="3886"/>
    <lineage>
        <taxon>Eukaryota</taxon>
        <taxon>Viridiplantae</taxon>
        <taxon>Streptophyta</taxon>
        <taxon>Embryophyta</taxon>
        <taxon>Tracheophyta</taxon>
        <taxon>Spermatophyta</taxon>
        <taxon>Magnoliopsida</taxon>
        <taxon>eudicotyledons</taxon>
        <taxon>Gunneridae</taxon>
        <taxon>Pentapetalae</taxon>
        <taxon>rosids</taxon>
        <taxon>fabids</taxon>
        <taxon>Fabales</taxon>
        <taxon>Fabaceae</taxon>
        <taxon>Papilionoideae</taxon>
        <taxon>50 kb inversion clade</taxon>
        <taxon>NPAAA clade</taxon>
        <taxon>indigoferoid/millettioid clade</taxon>
        <taxon>Phaseoleae</taxon>
        <taxon>Phaseolus</taxon>
    </lineage>
</organism>
<evidence type="ECO:0000313" key="1">
    <source>
        <dbReference type="EMBL" id="KAK7382320.1"/>
    </source>
</evidence>
<name>A0AAN9NZJ2_PHACN</name>
<protein>
    <submittedName>
        <fullName evidence="1">Uncharacterized protein</fullName>
    </submittedName>
</protein>
<gene>
    <name evidence="1" type="ORF">VNO80_01171</name>
</gene>
<proteinExistence type="predicted"/>
<evidence type="ECO:0000313" key="2">
    <source>
        <dbReference type="Proteomes" id="UP001374584"/>
    </source>
</evidence>
<keyword evidence="2" id="KW-1185">Reference proteome</keyword>
<dbReference type="AlphaFoldDB" id="A0AAN9NZJ2"/>
<dbReference type="EMBL" id="JAYMYR010000001">
    <property type="protein sequence ID" value="KAK7382320.1"/>
    <property type="molecule type" value="Genomic_DNA"/>
</dbReference>
<sequence>MNAWGGGSLVSTICLTSTCDGGGSCGKVGRFLRFGRKSIGVGKETEENEKYDTYSHHFLLSSSRPPFAGLSSPRHITGQSGTSFVKKRIEDYCYWPRAIGDSR</sequence>
<accession>A0AAN9NZJ2</accession>